<evidence type="ECO:0000256" key="11">
    <source>
        <dbReference type="SAM" id="MobiDB-lite"/>
    </source>
</evidence>
<dbReference type="InterPro" id="IPR007676">
    <property type="entry name" value="Ribophorin_I"/>
</dbReference>
<dbReference type="EMBL" id="MIGC01000375">
    <property type="protein sequence ID" value="PHJ25198.1"/>
    <property type="molecule type" value="Genomic_DNA"/>
</dbReference>
<dbReference type="GO" id="GO:0008250">
    <property type="term" value="C:oligosaccharyltransferase complex"/>
    <property type="evidence" value="ECO:0007669"/>
    <property type="project" value="UniProtKB-UniRule"/>
</dbReference>
<keyword evidence="7 10" id="KW-0256">Endoplasmic reticulum</keyword>
<evidence type="ECO:0000256" key="10">
    <source>
        <dbReference type="RuleBase" id="RU361143"/>
    </source>
</evidence>
<protein>
    <recommendedName>
        <fullName evidence="10">Dolichyl-diphosphooligosaccharide--protein glycosyltransferase subunit 1</fullName>
    </recommendedName>
</protein>
<dbReference type="PANTHER" id="PTHR21049">
    <property type="entry name" value="RIBOPHORIN I"/>
    <property type="match status" value="1"/>
</dbReference>
<evidence type="ECO:0000256" key="6">
    <source>
        <dbReference type="ARBA" id="ARBA00022729"/>
    </source>
</evidence>
<dbReference type="RefSeq" id="XP_067926870.1">
    <property type="nucleotide sequence ID" value="XM_068061162.1"/>
</dbReference>
<reference evidence="12 13" key="1">
    <citation type="journal article" date="2017" name="Int. J. Parasitol.">
        <title>The genome of the protozoan parasite Cystoisospora suis and a reverse vaccinology approach to identify vaccine candidates.</title>
        <authorList>
            <person name="Palmieri N."/>
            <person name="Shrestha A."/>
            <person name="Ruttkowski B."/>
            <person name="Beck T."/>
            <person name="Vogl C."/>
            <person name="Tomley F."/>
            <person name="Blake D.P."/>
            <person name="Joachim A."/>
        </authorList>
    </citation>
    <scope>NUCLEOTIDE SEQUENCE [LARGE SCALE GENOMIC DNA]</scope>
    <source>
        <strain evidence="12 13">Wien I</strain>
    </source>
</reference>
<evidence type="ECO:0000256" key="9">
    <source>
        <dbReference type="ARBA" id="ARBA00023136"/>
    </source>
</evidence>
<dbReference type="GeneID" id="94424373"/>
<evidence type="ECO:0000256" key="5">
    <source>
        <dbReference type="ARBA" id="ARBA00022692"/>
    </source>
</evidence>
<comment type="similarity">
    <text evidence="4 10">Belongs to the OST1 family.</text>
</comment>
<feature type="transmembrane region" description="Helical" evidence="10">
    <location>
        <begin position="777"/>
        <end position="794"/>
    </location>
</feature>
<dbReference type="AlphaFoldDB" id="A0A2C6LDF7"/>
<dbReference type="OrthoDB" id="310030at2759"/>
<comment type="function">
    <text evidence="1 10">Subunit of the oligosaccharyl transferase (OST) complex that catalyzes the initial transfer of a defined glycan (Glc(3)Man(9)GlcNAc(2) in eukaryotes) from the lipid carrier dolichol-pyrophosphate to an asparagine residue within an Asn-X-Ser/Thr consensus motif in nascent polypeptide chains, the first step in protein N-glycosylation. N-glycosylation occurs cotranslationally and the complex associates with the Sec61 complex at the channel-forming translocon complex that mediates protein translocation across the endoplasmic reticulum (ER). All subunits are required for a maximal enzyme activity.</text>
</comment>
<keyword evidence="13" id="KW-1185">Reference proteome</keyword>
<feature type="region of interest" description="Disordered" evidence="11">
    <location>
        <begin position="352"/>
        <end position="390"/>
    </location>
</feature>
<dbReference type="GO" id="GO:0018279">
    <property type="term" value="P:protein N-linked glycosylation via asparagine"/>
    <property type="evidence" value="ECO:0007669"/>
    <property type="project" value="TreeGrafter"/>
</dbReference>
<evidence type="ECO:0000256" key="1">
    <source>
        <dbReference type="ARBA" id="ARBA00002791"/>
    </source>
</evidence>
<evidence type="ECO:0000313" key="12">
    <source>
        <dbReference type="EMBL" id="PHJ25198.1"/>
    </source>
</evidence>
<dbReference type="PANTHER" id="PTHR21049:SF0">
    <property type="entry name" value="DOLICHYL-DIPHOSPHOOLIGOSACCHARIDE--PROTEIN GLYCOSYLTRANSFERASE SUBUNIT 1"/>
    <property type="match status" value="1"/>
</dbReference>
<evidence type="ECO:0000313" key="13">
    <source>
        <dbReference type="Proteomes" id="UP000221165"/>
    </source>
</evidence>
<keyword evidence="8 10" id="KW-1133">Transmembrane helix</keyword>
<keyword evidence="6" id="KW-0732">Signal</keyword>
<proteinExistence type="inferred from homology"/>
<name>A0A2C6LDF7_9APIC</name>
<comment type="pathway">
    <text evidence="3 10">Protein modification; protein glycosylation.</text>
</comment>
<evidence type="ECO:0000256" key="7">
    <source>
        <dbReference type="ARBA" id="ARBA00022824"/>
    </source>
</evidence>
<sequence length="949" mass="105573">MASTGSSSPAPRGEVSGSSRRMGFSVSAPPLKPLQAFTSLRPRHFGPSPGKGHDLSPLSRAKPRTSLRNKIDFRNTLHPTFPECSRAELPCESARALCHSSSPAAYAHVPWPSCSPCRRCFRSLAPRGKRRRHAALSLICFFICGLVSLTSPRHPIFPCTFSPPSQLLRVNASVFPFDELETAHGTDDLEQPLPYPFDATACSLSAIRELSERLLNVKQGGSSFAHRQRRRRGDPALEAVEKATSSGVFIEKLERRIDLRRQAKIHLRAAFTTQGALPVDELTFFLPYHEAVQTGWLSVAQNGKQLPVEPLNSRPRVSSFPSDGPFSLSSRDSFLVDDIDLLLLSHVTGSQDEVPEGHSTEAAAPRVLPGGGVAKAPAKENVTSGRTGRTENALDVCPPFVFKTKLLKPLRKEQKAVLEIVYVIGRPYRPLPRATPLTAVQSVLFAGTSAWPSPYRIRRGVSTAVTLPSNISFGPQGAQRIREKYNFTQPSGTGGPWVQSSSSSIPEFSVERPFLFLFPLPMHLGYLLSAERYIEVSHSGKVFFHEWYRLHNDAARLEGPFDPVAIAALQGIQPGAPRLSRFLRQDVGAQAEIPEPPPSHVLTHLVAALPKRAFDLEYFDKIGNVSSSFASRAGPEGNPTYTELQVFPRFPLLGGWNTDFQVQYSLPARTAIYKHVDSSRYTLNVTLGPPFRGVYTEDIFLNIALPTGAHNITVSSPRPVDANNTSTLHSWLDIVTSRPLLHLHFHSSFVPDRYLLQHKVQITYDYPPFFAVEVFKQFQICFLIFILFALVIFLQRVRYSLASRQEKEELKVQEVTLSVRRHLLEVFEEIAQSTDDFIEAVSSLSGDAPGSDTSAFEQKKRQWNVAMDRGLTSMKKHLGLLSEETREFFFPRLLEAFECYKTHIENLAACNQDDEEAERIAQAKADLASSELLARIKEPPSATKRVKED</sequence>
<evidence type="ECO:0000256" key="4">
    <source>
        <dbReference type="ARBA" id="ARBA00008905"/>
    </source>
</evidence>
<dbReference type="UniPathway" id="UPA00378"/>
<comment type="caution">
    <text evidence="12">The sequence shown here is derived from an EMBL/GenBank/DDBJ whole genome shotgun (WGS) entry which is preliminary data.</text>
</comment>
<accession>A0A2C6LDF7</accession>
<keyword evidence="9 10" id="KW-0472">Membrane</keyword>
<evidence type="ECO:0000256" key="3">
    <source>
        <dbReference type="ARBA" id="ARBA00004922"/>
    </source>
</evidence>
<dbReference type="Proteomes" id="UP000221165">
    <property type="component" value="Unassembled WGS sequence"/>
</dbReference>
<feature type="region of interest" description="Disordered" evidence="11">
    <location>
        <begin position="1"/>
        <end position="64"/>
    </location>
</feature>
<gene>
    <name evidence="12" type="ORF">CSUI_000956</name>
</gene>
<organism evidence="12 13">
    <name type="scientific">Cystoisospora suis</name>
    <dbReference type="NCBI Taxonomy" id="483139"/>
    <lineage>
        <taxon>Eukaryota</taxon>
        <taxon>Sar</taxon>
        <taxon>Alveolata</taxon>
        <taxon>Apicomplexa</taxon>
        <taxon>Conoidasida</taxon>
        <taxon>Coccidia</taxon>
        <taxon>Eucoccidiorida</taxon>
        <taxon>Eimeriorina</taxon>
        <taxon>Sarcocystidae</taxon>
        <taxon>Cystoisospora</taxon>
    </lineage>
</organism>
<dbReference type="VEuPathDB" id="ToxoDB:CSUI_000956"/>
<evidence type="ECO:0000256" key="2">
    <source>
        <dbReference type="ARBA" id="ARBA00004115"/>
    </source>
</evidence>
<comment type="subunit">
    <text evidence="10">Component of the oligosaccharyltransferase (OST) complex.</text>
</comment>
<comment type="subcellular location">
    <subcellularLocation>
        <location evidence="2 10">Endoplasmic reticulum membrane</location>
        <topology evidence="2 10">Single-pass type I membrane protein</topology>
    </subcellularLocation>
</comment>
<evidence type="ECO:0000256" key="8">
    <source>
        <dbReference type="ARBA" id="ARBA00022989"/>
    </source>
</evidence>
<dbReference type="Pfam" id="PF04597">
    <property type="entry name" value="Ribophorin_I"/>
    <property type="match status" value="1"/>
</dbReference>
<keyword evidence="5 10" id="KW-0812">Transmembrane</keyword>